<comment type="similarity">
    <text evidence="2 7">Belongs to the peptidase S41B family.</text>
</comment>
<dbReference type="GO" id="GO:0006508">
    <property type="term" value="P:proteolysis"/>
    <property type="evidence" value="ECO:0007669"/>
    <property type="project" value="UniProtKB-UniRule"/>
</dbReference>
<name>A0A1A7BKZ6_9SPHN</name>
<dbReference type="PATRIC" id="fig|1300349.4.peg.523"/>
<dbReference type="SMART" id="SM00245">
    <property type="entry name" value="TSPc"/>
    <property type="match status" value="1"/>
</dbReference>
<evidence type="ECO:0000256" key="4">
    <source>
        <dbReference type="ARBA" id="ARBA00022670"/>
    </source>
</evidence>
<keyword evidence="11" id="KW-0732">Signal</keyword>
<feature type="region of interest" description="Disordered" evidence="10">
    <location>
        <begin position="559"/>
        <end position="581"/>
    </location>
</feature>
<evidence type="ECO:0000256" key="9">
    <source>
        <dbReference type="PIRSR" id="PIRSR036421-3"/>
    </source>
</evidence>
<keyword evidence="4 7" id="KW-0645">Protease</keyword>
<dbReference type="PANTHER" id="PTHR43253:SF1">
    <property type="entry name" value="TRICORN PROTEASE HOMOLOG 2-RELATED"/>
    <property type="match status" value="1"/>
</dbReference>
<dbReference type="Proteomes" id="UP000092484">
    <property type="component" value="Unassembled WGS sequence"/>
</dbReference>
<proteinExistence type="inferred from homology"/>
<dbReference type="Pfam" id="PF14684">
    <property type="entry name" value="Tricorn_C1"/>
    <property type="match status" value="1"/>
</dbReference>
<feature type="chain" id="PRO_5008355136" description="Tricorn protease homolog" evidence="11">
    <location>
        <begin position="23"/>
        <end position="1110"/>
    </location>
</feature>
<evidence type="ECO:0000256" key="6">
    <source>
        <dbReference type="ARBA" id="ARBA00022825"/>
    </source>
</evidence>
<comment type="function">
    <text evidence="7">Degrades oligopeptides.</text>
</comment>
<dbReference type="InterPro" id="IPR012393">
    <property type="entry name" value="Tricorn_protease"/>
</dbReference>
<protein>
    <recommendedName>
        <fullName evidence="7">Tricorn protease homolog</fullName>
        <ecNumber evidence="7">3.4.21.-</ecNumber>
    </recommendedName>
</protein>
<gene>
    <name evidence="13" type="ORF">I603_0527</name>
</gene>
<dbReference type="InterPro" id="IPR005151">
    <property type="entry name" value="Tail-specific_protease"/>
</dbReference>
<dbReference type="SUPFAM" id="SSF52096">
    <property type="entry name" value="ClpP/crotonase"/>
    <property type="match status" value="1"/>
</dbReference>
<reference evidence="13 14" key="1">
    <citation type="submission" date="2016-06" db="EMBL/GenBank/DDBJ databases">
        <title>Genome sequence of Porphyrobacter dokdonensis DSW-74.</title>
        <authorList>
            <person name="Kim J.F."/>
            <person name="Song J.Y."/>
        </authorList>
    </citation>
    <scope>NUCLEOTIDE SEQUENCE [LARGE SCALE GENOMIC DNA]</scope>
    <source>
        <strain evidence="13 14">DSW-74</strain>
    </source>
</reference>
<keyword evidence="6 7" id="KW-0720">Serine protease</keyword>
<dbReference type="InterPro" id="IPR015943">
    <property type="entry name" value="WD40/YVTN_repeat-like_dom_sf"/>
</dbReference>
<dbReference type="SUPFAM" id="SSF50156">
    <property type="entry name" value="PDZ domain-like"/>
    <property type="match status" value="1"/>
</dbReference>
<dbReference type="Gene3D" id="3.30.750.44">
    <property type="match status" value="1"/>
</dbReference>
<evidence type="ECO:0000256" key="7">
    <source>
        <dbReference type="PIRNR" id="PIRNR036421"/>
    </source>
</evidence>
<dbReference type="Gene3D" id="2.120.10.60">
    <property type="entry name" value="Tricorn protease N-terminal domain"/>
    <property type="match status" value="1"/>
</dbReference>
<evidence type="ECO:0000256" key="5">
    <source>
        <dbReference type="ARBA" id="ARBA00022801"/>
    </source>
</evidence>
<comment type="caution">
    <text evidence="13">The sequence shown here is derived from an EMBL/GenBank/DDBJ whole genome shotgun (WGS) entry which is preliminary data.</text>
</comment>
<evidence type="ECO:0000256" key="1">
    <source>
        <dbReference type="ARBA" id="ARBA00004496"/>
    </source>
</evidence>
<dbReference type="Pfam" id="PF03572">
    <property type="entry name" value="Peptidase_S41"/>
    <property type="match status" value="1"/>
</dbReference>
<dbReference type="SUPFAM" id="SSF82171">
    <property type="entry name" value="DPP6 N-terminal domain-like"/>
    <property type="match status" value="1"/>
</dbReference>
<feature type="domain" description="Tail specific protease" evidence="12">
    <location>
        <begin position="867"/>
        <end position="1056"/>
    </location>
</feature>
<dbReference type="EMBL" id="LZYB01000001">
    <property type="protein sequence ID" value="OBV12396.1"/>
    <property type="molecule type" value="Genomic_DNA"/>
</dbReference>
<dbReference type="InterPro" id="IPR029045">
    <property type="entry name" value="ClpP/crotonase-like_dom_sf"/>
</dbReference>
<dbReference type="EC" id="3.4.21.-" evidence="7"/>
<dbReference type="GO" id="GO:0005737">
    <property type="term" value="C:cytoplasm"/>
    <property type="evidence" value="ECO:0007669"/>
    <property type="project" value="UniProtKB-SubCell"/>
</dbReference>
<feature type="active site" description="Charge relay system" evidence="8">
    <location>
        <position position="763"/>
    </location>
</feature>
<dbReference type="RefSeq" id="WP_084439781.1">
    <property type="nucleotide sequence ID" value="NZ_LZYB01000001.1"/>
</dbReference>
<accession>A0A1A7BKZ6</accession>
<evidence type="ECO:0000313" key="13">
    <source>
        <dbReference type="EMBL" id="OBV12396.1"/>
    </source>
</evidence>
<dbReference type="Gene3D" id="2.130.10.10">
    <property type="entry name" value="YVTN repeat-like/Quinoprotein amine dehydrogenase"/>
    <property type="match status" value="1"/>
</dbReference>
<dbReference type="Pfam" id="PF26549">
    <property type="entry name" value="Tricorn_N"/>
    <property type="match status" value="1"/>
</dbReference>
<evidence type="ECO:0000256" key="2">
    <source>
        <dbReference type="ARBA" id="ARBA00008524"/>
    </source>
</evidence>
<keyword evidence="3 7" id="KW-0963">Cytoplasm</keyword>
<keyword evidence="14" id="KW-1185">Reference proteome</keyword>
<evidence type="ECO:0000256" key="8">
    <source>
        <dbReference type="PIRSR" id="PIRSR036421-1"/>
    </source>
</evidence>
<evidence type="ECO:0000256" key="10">
    <source>
        <dbReference type="SAM" id="MobiDB-lite"/>
    </source>
</evidence>
<comment type="subcellular location">
    <subcellularLocation>
        <location evidence="1 7">Cytoplasm</location>
    </subcellularLocation>
</comment>
<keyword evidence="5 7" id="KW-0378">Hydrolase</keyword>
<feature type="active site" description="Nucleophile" evidence="8">
    <location>
        <position position="987"/>
    </location>
</feature>
<dbReference type="PANTHER" id="PTHR43253">
    <property type="entry name" value="TRICORN PROTEASE HOMOLOG 2-RELATED"/>
    <property type="match status" value="1"/>
</dbReference>
<dbReference type="InterPro" id="IPR029414">
    <property type="entry name" value="Tricorn_PDZ"/>
</dbReference>
<feature type="site" description="Transition state stabilizer; via amide nitrogen" evidence="9">
    <location>
        <position position="988"/>
    </location>
</feature>
<evidence type="ECO:0000313" key="14">
    <source>
        <dbReference type="Proteomes" id="UP000092484"/>
    </source>
</evidence>
<dbReference type="CDD" id="cd07562">
    <property type="entry name" value="Peptidase_S41_TRI"/>
    <property type="match status" value="1"/>
</dbReference>
<organism evidence="13 14">
    <name type="scientific">Erythrobacter dokdonensis DSW-74</name>
    <dbReference type="NCBI Taxonomy" id="1300349"/>
    <lineage>
        <taxon>Bacteria</taxon>
        <taxon>Pseudomonadati</taxon>
        <taxon>Pseudomonadota</taxon>
        <taxon>Alphaproteobacteria</taxon>
        <taxon>Sphingomonadales</taxon>
        <taxon>Erythrobacteraceae</taxon>
        <taxon>Erythrobacter/Porphyrobacter group</taxon>
        <taxon>Erythrobacter</taxon>
    </lineage>
</organism>
<dbReference type="Pfam" id="PF26550">
    <property type="entry name" value="Tricorn_2nd"/>
    <property type="match status" value="1"/>
</dbReference>
<evidence type="ECO:0000256" key="11">
    <source>
        <dbReference type="SAM" id="SignalP"/>
    </source>
</evidence>
<dbReference type="Pfam" id="PF14685">
    <property type="entry name" value="PDZ_Tricorn"/>
    <property type="match status" value="1"/>
</dbReference>
<dbReference type="AlphaFoldDB" id="A0A1A7BKZ6"/>
<feature type="active site" description="Charge relay system" evidence="8">
    <location>
        <position position="1045"/>
    </location>
</feature>
<dbReference type="Gene3D" id="2.30.42.10">
    <property type="match status" value="1"/>
</dbReference>
<evidence type="ECO:0000259" key="12">
    <source>
        <dbReference type="SMART" id="SM00245"/>
    </source>
</evidence>
<dbReference type="GO" id="GO:0008236">
    <property type="term" value="F:serine-type peptidase activity"/>
    <property type="evidence" value="ECO:0007669"/>
    <property type="project" value="UniProtKB-UniRule"/>
</dbReference>
<evidence type="ECO:0000256" key="3">
    <source>
        <dbReference type="ARBA" id="ARBA00022490"/>
    </source>
</evidence>
<sequence>MMRHFGALLAGVCALAVTPAAAEEGFYQYPSARGDVLVFASEGDLWRTGREGGSAVRLTNHAAEEAEAHISPDGTMVAFSASYDSERDVYVMPVAGGTPRRLTFEGGFVQTIGWTPDGRVIFASRLAGGGQGEVLYTISPQGGEATPIPLWRATDATFGRDGQTLFFSRRGLYARARDNAVLYRGGGMAQLWRWTMGSDAEATRLLADFGAPIRHPMAANGRIWFLSDKSGKDALWSVAEDGSDVRQVSPDLPFPVLQASIDGNAAFLQNGADIHVVSLASGAMRKLAIDLVTDREQTRARALGEPLKQLEAARISPSGETVAVTARGRVALAAPKQLRRIEFAVPMEARARQAVLGPEAERAFMILDSGERGDIFAMAADGSGAPVAVTKGYDAHIWSFALAPDEKTLVVWDKEARLQKVDVATGRVTLLARNTTGDDAPFRDLVFSRDGKLIAYAETSAAVGGNTSDIYVQNLATGERVKATSGKYNDYAPAFAHDGAWLYFISDRNFDPSPGSPWGDRNMGVAFPDRGEIYALQLDPDATFGFREDNELTLSEAAREKREAEATEGDSAKSKGKDEAAKPAAKPANIVLAGLAERLYKVPAKSGVGGQLFANEKFLYTYRDDNIVAIAIDKSDPKEEIFAKGARDFALAADGKTALVVSGAPASPALALVPAEAKMPEKLAPHLLRLDDWRLVVDPKAEWRQMFVDAWRMHRDFAYDPALRGVDWNAVRQAHEPMLERIGHRGELNTILGLMASQLGILHSQVRAGDLPGDSENPDMAFLGASTTPVAQGLRIDRILRSDDDLVSLRPPLRRPGVDAREGDVIRFVDGRPVASLADLRLALAGKAGQQVRLDLVRGVVKVSTIVEPMTLQGLQTASYLDHVEVKRAATAQLSDGQIGYISLRAMGSGDVASFARDWFPQLSKPGLVIDVRNNNGGNIDSIIVGMLMRRAWAFWAKPDGTGIPTTNMQNAYRGHVAVLIDERTYSDGETFAGAVKALGLAPLIGQRTAGAGIWLSDRNRLADNGGVRIAENAQYSIDGRWIVEGYGISPDYEVDNPPAASFTGEDAQLRAAVALLKDKIAREPVPALVPRPLPSLGTPGADVFPLPGR</sequence>
<feature type="signal peptide" evidence="11">
    <location>
        <begin position="1"/>
        <end position="22"/>
    </location>
</feature>
<dbReference type="InterPro" id="IPR028204">
    <property type="entry name" value="Tricorn_C1"/>
</dbReference>
<dbReference type="STRING" id="1300349.I603_0527"/>
<dbReference type="SUPFAM" id="SSF69304">
    <property type="entry name" value="Tricorn protease N-terminal domain"/>
    <property type="match status" value="1"/>
</dbReference>
<dbReference type="Gene3D" id="3.90.226.10">
    <property type="entry name" value="2-enoyl-CoA Hydratase, Chain A, domain 1"/>
    <property type="match status" value="1"/>
</dbReference>
<dbReference type="PIRSF" id="PIRSF036421">
    <property type="entry name" value="Tricorn_protease"/>
    <property type="match status" value="1"/>
</dbReference>
<dbReference type="InterPro" id="IPR036034">
    <property type="entry name" value="PDZ_sf"/>
</dbReference>